<dbReference type="EMBL" id="NKXS01005160">
    <property type="protein sequence ID" value="PIN04421.1"/>
    <property type="molecule type" value="Genomic_DNA"/>
</dbReference>
<reference evidence="2" key="1">
    <citation type="journal article" date="2018" name="Gigascience">
        <title>Genome assembly of the Pink Ipe (Handroanthus impetiginosus, Bignoniaceae), a highly valued, ecologically keystone Neotropical timber forest tree.</title>
        <authorList>
            <person name="Silva-Junior O.B."/>
            <person name="Grattapaglia D."/>
            <person name="Novaes E."/>
            <person name="Collevatti R.G."/>
        </authorList>
    </citation>
    <scope>NUCLEOTIDE SEQUENCE [LARGE SCALE GENOMIC DNA]</scope>
    <source>
        <strain evidence="2">cv. UFG-1</strain>
    </source>
</reference>
<gene>
    <name evidence="1" type="ORF">CDL12_23042</name>
</gene>
<evidence type="ECO:0000313" key="2">
    <source>
        <dbReference type="Proteomes" id="UP000231279"/>
    </source>
</evidence>
<dbReference type="AlphaFoldDB" id="A0A2G9GGK2"/>
<keyword evidence="2" id="KW-1185">Reference proteome</keyword>
<evidence type="ECO:0000313" key="1">
    <source>
        <dbReference type="EMBL" id="PIN04421.1"/>
    </source>
</evidence>
<protein>
    <submittedName>
        <fullName evidence="1">Uncharacterized protein</fullName>
    </submittedName>
</protein>
<accession>A0A2G9GGK2</accession>
<proteinExistence type="predicted"/>
<dbReference type="Proteomes" id="UP000231279">
    <property type="component" value="Unassembled WGS sequence"/>
</dbReference>
<sequence>MTPTRIFVPLFCDLDLEEVTSQGDNPSAVPHKPGFPMNAFAGPLLNLAPDGIGPDNLLLIIPDNAEGILPERLLCERLKCSKELSFPNDGGIIPESELLLRSNKYYGWSKDGIEPSNKLLLRSKKKNLERLPIRDGIDPLKLFPLRFKLRIPVHLQRFLRLLRDHEFREEDGDKVFFHCTRASASVVAEEEDFRGNKVTTRK</sequence>
<organism evidence="1 2">
    <name type="scientific">Handroanthus impetiginosus</name>
    <dbReference type="NCBI Taxonomy" id="429701"/>
    <lineage>
        <taxon>Eukaryota</taxon>
        <taxon>Viridiplantae</taxon>
        <taxon>Streptophyta</taxon>
        <taxon>Embryophyta</taxon>
        <taxon>Tracheophyta</taxon>
        <taxon>Spermatophyta</taxon>
        <taxon>Magnoliopsida</taxon>
        <taxon>eudicotyledons</taxon>
        <taxon>Gunneridae</taxon>
        <taxon>Pentapetalae</taxon>
        <taxon>asterids</taxon>
        <taxon>lamiids</taxon>
        <taxon>Lamiales</taxon>
        <taxon>Bignoniaceae</taxon>
        <taxon>Crescentiina</taxon>
        <taxon>Tabebuia alliance</taxon>
        <taxon>Handroanthus</taxon>
    </lineage>
</organism>
<name>A0A2G9GGK2_9LAMI</name>
<comment type="caution">
    <text evidence="1">The sequence shown here is derived from an EMBL/GenBank/DDBJ whole genome shotgun (WGS) entry which is preliminary data.</text>
</comment>